<dbReference type="EMBL" id="AGYG01000032">
    <property type="protein sequence ID" value="ENZ32371.1"/>
    <property type="molecule type" value="Genomic_DNA"/>
</dbReference>
<dbReference type="HOGENOM" id="CLU_170162_0_0_9"/>
<accession>N9YXL1</accession>
<sequence>MKKKYDNGMLKTELSADGKIIHFSLKVTDLKKLFKCSPENYDGSNIKRGKEQDFVDYILNRLSEPSTSDENSVKWLIPFEELFLEILEGYEDFVTYKEN</sequence>
<comment type="caution">
    <text evidence="1">The sequence shown here is derived from an EMBL/GenBank/DDBJ whole genome shotgun (WGS) entry which is preliminary data.</text>
</comment>
<proteinExistence type="predicted"/>
<evidence type="ECO:0000313" key="1">
    <source>
        <dbReference type="EMBL" id="ENZ32371.1"/>
    </source>
</evidence>
<reference evidence="1 2" key="1">
    <citation type="submission" date="2013-01" db="EMBL/GenBank/DDBJ databases">
        <title>The Genome Sequence of Clostridium bolteae 90B8.</title>
        <authorList>
            <consortium name="The Broad Institute Genome Sequencing Platform"/>
            <person name="Earl A."/>
            <person name="Ward D."/>
            <person name="Feldgarden M."/>
            <person name="Gevers D."/>
            <person name="Courvalin P."/>
            <person name="Lambert T."/>
            <person name="Walker B."/>
            <person name="Young S.K."/>
            <person name="Zeng Q."/>
            <person name="Gargeya S."/>
            <person name="Fitzgerald M."/>
            <person name="Haas B."/>
            <person name="Abouelleil A."/>
            <person name="Alvarado L."/>
            <person name="Arachchi H.M."/>
            <person name="Berlin A.M."/>
            <person name="Chapman S.B."/>
            <person name="Dewar J."/>
            <person name="Goldberg J."/>
            <person name="Griggs A."/>
            <person name="Gujja S."/>
            <person name="Hansen M."/>
            <person name="Howarth C."/>
            <person name="Imamovic A."/>
            <person name="Larimer J."/>
            <person name="McCowan C."/>
            <person name="Murphy C."/>
            <person name="Neiman D."/>
            <person name="Pearson M."/>
            <person name="Priest M."/>
            <person name="Roberts A."/>
            <person name="Saif S."/>
            <person name="Shea T."/>
            <person name="Sisk P."/>
            <person name="Sykes S."/>
            <person name="Wortman J."/>
            <person name="Nusbaum C."/>
            <person name="Birren B."/>
        </authorList>
    </citation>
    <scope>NUCLEOTIDE SEQUENCE [LARGE SCALE GENOMIC DNA]</scope>
    <source>
        <strain evidence="1 2">90B8</strain>
    </source>
</reference>
<organism evidence="1 2">
    <name type="scientific">Enterocloster bolteae 90B8</name>
    <dbReference type="NCBI Taxonomy" id="997897"/>
    <lineage>
        <taxon>Bacteria</taxon>
        <taxon>Bacillati</taxon>
        <taxon>Bacillota</taxon>
        <taxon>Clostridia</taxon>
        <taxon>Lachnospirales</taxon>
        <taxon>Lachnospiraceae</taxon>
        <taxon>Enterocloster</taxon>
    </lineage>
</organism>
<dbReference type="GeneID" id="23114778"/>
<dbReference type="Proteomes" id="UP000013041">
    <property type="component" value="Unassembled WGS sequence"/>
</dbReference>
<protein>
    <submittedName>
        <fullName evidence="1">Uncharacterized protein</fullName>
    </submittedName>
</protein>
<name>N9YXL1_9FIRM</name>
<gene>
    <name evidence="1" type="ORF">HMPREF1097_05073</name>
</gene>
<dbReference type="PATRIC" id="fig|997897.5.peg.5334"/>
<dbReference type="AlphaFoldDB" id="N9YXL1"/>
<evidence type="ECO:0000313" key="2">
    <source>
        <dbReference type="Proteomes" id="UP000013041"/>
    </source>
</evidence>
<dbReference type="RefSeq" id="WP_002570544.1">
    <property type="nucleotide sequence ID" value="NZ_KB851139.1"/>
</dbReference>